<dbReference type="Pfam" id="PF16264">
    <property type="entry name" value="SatD"/>
    <property type="match status" value="1"/>
</dbReference>
<dbReference type="OrthoDB" id="3197351at2"/>
<dbReference type="EMBL" id="QVLV01000010">
    <property type="protein sequence ID" value="RGE58861.1"/>
    <property type="molecule type" value="Genomic_DNA"/>
</dbReference>
<dbReference type="Proteomes" id="UP000261166">
    <property type="component" value="Unassembled WGS sequence"/>
</dbReference>
<accession>A0A3E3I2G3</accession>
<gene>
    <name evidence="1" type="ORF">DWY69_31265</name>
    <name evidence="2" type="ORF">DXC51_15770</name>
</gene>
<proteinExistence type="predicted"/>
<sequence>MFFTFFYKPYIAIIGDIKSSKKLSDRKAVQDKLKRVLMKVNEKYDRDIASKFTITLGDEFQGLLCNGKNIIKIIFEIENCMWPIDIRFGIGIGEITTGIEREISIGADGPGYYRAREAIENLRKNEKKKQTDTANIHLVSDIENQEAVLIINTVFTLLCTIKESWSDRQREVILDMLEHGDTQTAVAERLKVRQPTIQKILASGKYYAYKEAIDVLEKILGEINWNDI</sequence>
<evidence type="ECO:0000313" key="3">
    <source>
        <dbReference type="Proteomes" id="UP000260812"/>
    </source>
</evidence>
<dbReference type="Proteomes" id="UP000260812">
    <property type="component" value="Unassembled WGS sequence"/>
</dbReference>
<reference evidence="2 4" key="1">
    <citation type="submission" date="2018-08" db="EMBL/GenBank/DDBJ databases">
        <title>A genome reference for cultivated species of the human gut microbiota.</title>
        <authorList>
            <person name="Zou Y."/>
            <person name="Xue W."/>
            <person name="Luo G."/>
        </authorList>
    </citation>
    <scope>NUCLEOTIDE SEQUENCE [LARGE SCALE GENOMIC DNA]</scope>
    <source>
        <strain evidence="1 4">AF26-4BH</strain>
        <strain evidence="2">TF05-5AC</strain>
    </source>
</reference>
<dbReference type="AlphaFoldDB" id="A0A3E3I2G3"/>
<dbReference type="GeneID" id="97988285"/>
<evidence type="ECO:0000313" key="2">
    <source>
        <dbReference type="EMBL" id="RGE58861.1"/>
    </source>
</evidence>
<dbReference type="InterPro" id="IPR038116">
    <property type="entry name" value="TrpR-like_sf"/>
</dbReference>
<evidence type="ECO:0008006" key="5">
    <source>
        <dbReference type="Google" id="ProtNLM"/>
    </source>
</evidence>
<comment type="caution">
    <text evidence="2">The sequence shown here is derived from an EMBL/GenBank/DDBJ whole genome shotgun (WGS) entry which is preliminary data.</text>
</comment>
<dbReference type="Gene3D" id="1.10.1270.10">
    <property type="entry name" value="TrpR-like"/>
    <property type="match status" value="1"/>
</dbReference>
<name>A0A3E3I2G3_9FIRM</name>
<protein>
    <recommendedName>
        <fullName evidence="5">SatD family (SatD)</fullName>
    </recommendedName>
</protein>
<dbReference type="InterPro" id="IPR032580">
    <property type="entry name" value="SatD"/>
</dbReference>
<keyword evidence="3" id="KW-1185">Reference proteome</keyword>
<evidence type="ECO:0000313" key="4">
    <source>
        <dbReference type="Proteomes" id="UP000261166"/>
    </source>
</evidence>
<evidence type="ECO:0000313" key="1">
    <source>
        <dbReference type="EMBL" id="RGE58115.1"/>
    </source>
</evidence>
<dbReference type="RefSeq" id="WP_117531946.1">
    <property type="nucleotide sequence ID" value="NZ_JALETP010000144.1"/>
</dbReference>
<dbReference type="EMBL" id="QVLU01000074">
    <property type="protein sequence ID" value="RGE58115.1"/>
    <property type="molecule type" value="Genomic_DNA"/>
</dbReference>
<organism evidence="2 3">
    <name type="scientific">Eisenbergiella massiliensis</name>
    <dbReference type="NCBI Taxonomy" id="1720294"/>
    <lineage>
        <taxon>Bacteria</taxon>
        <taxon>Bacillati</taxon>
        <taxon>Bacillota</taxon>
        <taxon>Clostridia</taxon>
        <taxon>Lachnospirales</taxon>
        <taxon>Lachnospiraceae</taxon>
        <taxon>Eisenbergiella</taxon>
    </lineage>
</organism>